<keyword evidence="3" id="KW-1185">Reference proteome</keyword>
<keyword evidence="1" id="KW-1133">Transmembrane helix</keyword>
<dbReference type="AlphaFoldDB" id="A0AAW0DPC9"/>
<dbReference type="InterPro" id="IPR036188">
    <property type="entry name" value="FAD/NAD-bd_sf"/>
</dbReference>
<keyword evidence="1" id="KW-0812">Transmembrane</keyword>
<gene>
    <name evidence="2" type="ORF">R3P38DRAFT_2859936</name>
</gene>
<proteinExistence type="predicted"/>
<dbReference type="EMBL" id="JAWWNJ010000007">
    <property type="protein sequence ID" value="KAK7052361.1"/>
    <property type="molecule type" value="Genomic_DNA"/>
</dbReference>
<protein>
    <recommendedName>
        <fullName evidence="4">FAD/NAD(P)-binding domain-containing protein</fullName>
    </recommendedName>
</protein>
<keyword evidence="1" id="KW-0472">Membrane</keyword>
<evidence type="ECO:0000256" key="1">
    <source>
        <dbReference type="SAM" id="Phobius"/>
    </source>
</evidence>
<accession>A0AAW0DPC9</accession>
<dbReference type="Proteomes" id="UP001362999">
    <property type="component" value="Unassembled WGS sequence"/>
</dbReference>
<organism evidence="2 3">
    <name type="scientific">Favolaschia claudopus</name>
    <dbReference type="NCBI Taxonomy" id="2862362"/>
    <lineage>
        <taxon>Eukaryota</taxon>
        <taxon>Fungi</taxon>
        <taxon>Dikarya</taxon>
        <taxon>Basidiomycota</taxon>
        <taxon>Agaricomycotina</taxon>
        <taxon>Agaricomycetes</taxon>
        <taxon>Agaricomycetidae</taxon>
        <taxon>Agaricales</taxon>
        <taxon>Marasmiineae</taxon>
        <taxon>Mycenaceae</taxon>
        <taxon>Favolaschia</taxon>
    </lineage>
</organism>
<comment type="caution">
    <text evidence="2">The sequence shown here is derived from an EMBL/GenBank/DDBJ whole genome shotgun (WGS) entry which is preliminary data.</text>
</comment>
<dbReference type="SUPFAM" id="SSF51905">
    <property type="entry name" value="FAD/NAD(P)-binding domain"/>
    <property type="match status" value="1"/>
</dbReference>
<evidence type="ECO:0000313" key="2">
    <source>
        <dbReference type="EMBL" id="KAK7052361.1"/>
    </source>
</evidence>
<evidence type="ECO:0008006" key="4">
    <source>
        <dbReference type="Google" id="ProtNLM"/>
    </source>
</evidence>
<feature type="transmembrane region" description="Helical" evidence="1">
    <location>
        <begin position="6"/>
        <end position="24"/>
    </location>
</feature>
<evidence type="ECO:0000313" key="3">
    <source>
        <dbReference type="Proteomes" id="UP001362999"/>
    </source>
</evidence>
<sequence length="553" mass="61915">MFYPVLLTIPIAGYGLLLLGWHLLRRVLLSKNSGLLELPLLAKGRSSAQKIPGTAVICGGSIAGLLAARVCHDHFERVLVVETEPWVSSEDGSRLDGWNQTRQRSRVMQFTSLHMSQSFVYEAMKYMFPNLEEECRRSDISIAPYNPHIALSGACVLGPRSYRDFPRAIFASRMGTDILQAVNRRLVLDKAAYPDIEFLTGTVNDVKPNPTDHSRLSTVVVRTESGIQEVEAALVADCTGPARAGLKWLQRHGYGLSNSSTYPSGALPLDQLKISIDQKLRYTSITFNDISPERYDSLPWPPHLPGLKRRLYSFSEDGGEESIANGRRVFMLLRGDGQHLCVFAGHYGTRQPQPNNMAEMKMYIRGMNTRKPMPDWIFKILDMLEEHEVKASVSALRVGPTTYVQYHRAVNLPSNYVALGDSVMNGIEGAAKATRCALSLHKTLYGALKTSKNALPTDFSIKFFSESYNKTDWTWQNTRIADYGMPTTEPIAGESLSSGAFMRRYGTHMQRLSTTDELVGWAMYNIIVGMSSPIDALHPHIVLKVLWSMFWSR</sequence>
<reference evidence="2 3" key="1">
    <citation type="journal article" date="2024" name="J Genomics">
        <title>Draft genome sequencing and assembly of Favolaschia claudopus CIRM-BRFM 2984 isolated from oak limbs.</title>
        <authorList>
            <person name="Navarro D."/>
            <person name="Drula E."/>
            <person name="Chaduli D."/>
            <person name="Cazenave R."/>
            <person name="Ahrendt S."/>
            <person name="Wang J."/>
            <person name="Lipzen A."/>
            <person name="Daum C."/>
            <person name="Barry K."/>
            <person name="Grigoriev I.V."/>
            <person name="Favel A."/>
            <person name="Rosso M.N."/>
            <person name="Martin F."/>
        </authorList>
    </citation>
    <scope>NUCLEOTIDE SEQUENCE [LARGE SCALE GENOMIC DNA]</scope>
    <source>
        <strain evidence="2 3">CIRM-BRFM 2984</strain>
    </source>
</reference>
<name>A0AAW0DPC9_9AGAR</name>